<dbReference type="OrthoDB" id="5849774at2759"/>
<feature type="transmembrane region" description="Helical" evidence="1">
    <location>
        <begin position="115"/>
        <end position="134"/>
    </location>
</feature>
<keyword evidence="1" id="KW-0812">Transmembrane</keyword>
<evidence type="ECO:0000256" key="1">
    <source>
        <dbReference type="SAM" id="Phobius"/>
    </source>
</evidence>
<dbReference type="PANTHER" id="PTHR35855:SF1">
    <property type="entry name" value="CUB DOMAIN-CONTAINING PROTEIN-RELATED"/>
    <property type="match status" value="1"/>
</dbReference>
<protein>
    <submittedName>
        <fullName evidence="2">Uncharacterized protein</fullName>
    </submittedName>
</protein>
<dbReference type="Proteomes" id="UP000008068">
    <property type="component" value="Unassembled WGS sequence"/>
</dbReference>
<evidence type="ECO:0000313" key="3">
    <source>
        <dbReference type="Proteomes" id="UP000008068"/>
    </source>
</evidence>
<accession>G0NQ89</accession>
<dbReference type="InParanoid" id="G0NQ89"/>
<dbReference type="PANTHER" id="PTHR35855">
    <property type="entry name" value="PROTEIN CBG11437-RELATED"/>
    <property type="match status" value="1"/>
</dbReference>
<keyword evidence="3" id="KW-1185">Reference proteome</keyword>
<gene>
    <name evidence="2" type="ORF">CAEBREN_00439</name>
</gene>
<reference evidence="3" key="1">
    <citation type="submission" date="2011-07" db="EMBL/GenBank/DDBJ databases">
        <authorList>
            <consortium name="Caenorhabditis brenneri Sequencing and Analysis Consortium"/>
            <person name="Wilson R.K."/>
        </authorList>
    </citation>
    <scope>NUCLEOTIDE SEQUENCE [LARGE SCALE GENOMIC DNA]</scope>
    <source>
        <strain evidence="3">PB2801</strain>
    </source>
</reference>
<sequence>MGETRVLSFHPKIDIESLEVSFAREEKRPQDHVFAMSSSRNPSTEKFVFDEVVLFVHSIFECDAGYHGDNCRKISTATSTTTPSTNTGIMTTTTTAPSNAPSKLADPHLHVQHRLLLVIISGFLVLIVMLVNILRKGHRQTAENIPEYSVEIDMDESGFFSKDSYRSTSSLNSTSSNDCAVIDF</sequence>
<dbReference type="AlphaFoldDB" id="G0NQ89"/>
<dbReference type="EMBL" id="GL379923">
    <property type="protein sequence ID" value="EGT35527.1"/>
    <property type="molecule type" value="Genomic_DNA"/>
</dbReference>
<organism evidence="3">
    <name type="scientific">Caenorhabditis brenneri</name>
    <name type="common">Nematode worm</name>
    <dbReference type="NCBI Taxonomy" id="135651"/>
    <lineage>
        <taxon>Eukaryota</taxon>
        <taxon>Metazoa</taxon>
        <taxon>Ecdysozoa</taxon>
        <taxon>Nematoda</taxon>
        <taxon>Chromadorea</taxon>
        <taxon>Rhabditida</taxon>
        <taxon>Rhabditina</taxon>
        <taxon>Rhabditomorpha</taxon>
        <taxon>Rhabditoidea</taxon>
        <taxon>Rhabditidae</taxon>
        <taxon>Peloderinae</taxon>
        <taxon>Caenorhabditis</taxon>
    </lineage>
</organism>
<name>G0NQ89_CAEBE</name>
<keyword evidence="1" id="KW-1133">Transmembrane helix</keyword>
<dbReference type="HOGENOM" id="CLU_101517_0_0_1"/>
<dbReference type="OMA" id="NCLEVST"/>
<proteinExistence type="predicted"/>
<dbReference type="eggNOG" id="ENOG502RVVX">
    <property type="taxonomic scope" value="Eukaryota"/>
</dbReference>
<evidence type="ECO:0000313" key="2">
    <source>
        <dbReference type="EMBL" id="EGT35527.1"/>
    </source>
</evidence>
<dbReference type="InterPro" id="IPR053132">
    <property type="entry name" value="Mesendoderm_Regulator"/>
</dbReference>
<keyword evidence="1" id="KW-0472">Membrane</keyword>